<accession>A0A368BXB9</accession>
<feature type="active site" evidence="4">
    <location>
        <position position="59"/>
    </location>
</feature>
<evidence type="ECO:0000256" key="2">
    <source>
        <dbReference type="ARBA" id="ARBA00022559"/>
    </source>
</evidence>
<dbReference type="InterPro" id="IPR029759">
    <property type="entry name" value="GPX_AS"/>
</dbReference>
<dbReference type="SUPFAM" id="SSF52833">
    <property type="entry name" value="Thioredoxin-like"/>
    <property type="match status" value="1"/>
</dbReference>
<dbReference type="PROSITE" id="PS00460">
    <property type="entry name" value="GLUTATHIONE_PEROXID_1"/>
    <property type="match status" value="1"/>
</dbReference>
<dbReference type="InterPro" id="IPR000889">
    <property type="entry name" value="Glutathione_peroxidase"/>
</dbReference>
<dbReference type="EMBL" id="QOPE01000011">
    <property type="protein sequence ID" value="RCL41534.1"/>
    <property type="molecule type" value="Genomic_DNA"/>
</dbReference>
<keyword evidence="2 5" id="KW-0575">Peroxidase</keyword>
<evidence type="ECO:0000256" key="3">
    <source>
        <dbReference type="ARBA" id="ARBA00023002"/>
    </source>
</evidence>
<dbReference type="GO" id="GO:0034599">
    <property type="term" value="P:cellular response to oxidative stress"/>
    <property type="evidence" value="ECO:0007669"/>
    <property type="project" value="TreeGrafter"/>
</dbReference>
<sequence length="180" mass="20441">MRLILALLISLCFFGITQFVSACSELLDHEIRLLDSDEKLNLCELTGKSILVVNVASRCGYTNQYTELQRLYETYSEKGFIVLGVPSRDFYQEFRDDSKVSEFCSTEYGVTFPMLTTSKVKGSKALPFFKELAEASGMEPNWNFNKYLISKDGLTVEGFRSKVKPSSEELTYKIITDLNS</sequence>
<gene>
    <name evidence="6" type="ORF">DBW96_02030</name>
</gene>
<protein>
    <recommendedName>
        <fullName evidence="5">Glutathione peroxidase</fullName>
    </recommendedName>
</protein>
<dbReference type="InterPro" id="IPR036249">
    <property type="entry name" value="Thioredoxin-like_sf"/>
</dbReference>
<proteinExistence type="inferred from homology"/>
<dbReference type="Proteomes" id="UP000253307">
    <property type="component" value="Unassembled WGS sequence"/>
</dbReference>
<dbReference type="Pfam" id="PF00255">
    <property type="entry name" value="GSHPx"/>
    <property type="match status" value="1"/>
</dbReference>
<dbReference type="Gene3D" id="3.40.30.10">
    <property type="entry name" value="Glutaredoxin"/>
    <property type="match status" value="1"/>
</dbReference>
<dbReference type="CDD" id="cd00340">
    <property type="entry name" value="GSH_Peroxidase"/>
    <property type="match status" value="1"/>
</dbReference>
<dbReference type="PIRSF" id="PIRSF000303">
    <property type="entry name" value="Glutathion_perox"/>
    <property type="match status" value="1"/>
</dbReference>
<dbReference type="PRINTS" id="PR01011">
    <property type="entry name" value="GLUTPROXDASE"/>
</dbReference>
<dbReference type="AlphaFoldDB" id="A0A368BXB9"/>
<reference evidence="6 7" key="1">
    <citation type="journal article" date="2018" name="Microbiome">
        <title>Fine metagenomic profile of the Mediterranean stratified and mixed water columns revealed by assembly and recruitment.</title>
        <authorList>
            <person name="Haro-Moreno J.M."/>
            <person name="Lopez-Perez M."/>
            <person name="De La Torre J.R."/>
            <person name="Picazo A."/>
            <person name="Camacho A."/>
            <person name="Rodriguez-Valera F."/>
        </authorList>
    </citation>
    <scope>NUCLEOTIDE SEQUENCE [LARGE SCALE GENOMIC DNA]</scope>
    <source>
        <strain evidence="6">MED-G82</strain>
    </source>
</reference>
<evidence type="ECO:0000256" key="5">
    <source>
        <dbReference type="RuleBase" id="RU000499"/>
    </source>
</evidence>
<evidence type="ECO:0000313" key="7">
    <source>
        <dbReference type="Proteomes" id="UP000253307"/>
    </source>
</evidence>
<evidence type="ECO:0000313" key="6">
    <source>
        <dbReference type="EMBL" id="RCL41534.1"/>
    </source>
</evidence>
<dbReference type="PROSITE" id="PS51257">
    <property type="entry name" value="PROKAR_LIPOPROTEIN"/>
    <property type="match status" value="1"/>
</dbReference>
<comment type="similarity">
    <text evidence="1 5">Belongs to the glutathione peroxidase family.</text>
</comment>
<evidence type="ECO:0000256" key="1">
    <source>
        <dbReference type="ARBA" id="ARBA00006926"/>
    </source>
</evidence>
<keyword evidence="3 5" id="KW-0560">Oxidoreductase</keyword>
<comment type="caution">
    <text evidence="6">The sequence shown here is derived from an EMBL/GenBank/DDBJ whole genome shotgun (WGS) entry which is preliminary data.</text>
</comment>
<dbReference type="GO" id="GO:0004601">
    <property type="term" value="F:peroxidase activity"/>
    <property type="evidence" value="ECO:0007669"/>
    <property type="project" value="UniProtKB-KW"/>
</dbReference>
<dbReference type="PANTHER" id="PTHR11592">
    <property type="entry name" value="GLUTATHIONE PEROXIDASE"/>
    <property type="match status" value="1"/>
</dbReference>
<dbReference type="PANTHER" id="PTHR11592:SF44">
    <property type="entry name" value="GLUTATHIONE PEROXIDASE"/>
    <property type="match status" value="1"/>
</dbReference>
<organism evidence="6 7">
    <name type="scientific">SAR86 cluster bacterium</name>
    <dbReference type="NCBI Taxonomy" id="2030880"/>
    <lineage>
        <taxon>Bacteria</taxon>
        <taxon>Pseudomonadati</taxon>
        <taxon>Pseudomonadota</taxon>
        <taxon>Gammaproteobacteria</taxon>
        <taxon>SAR86 cluster</taxon>
    </lineage>
</organism>
<name>A0A368BXB9_9GAMM</name>
<evidence type="ECO:0000256" key="4">
    <source>
        <dbReference type="PIRSR" id="PIRSR000303-1"/>
    </source>
</evidence>
<dbReference type="PROSITE" id="PS51355">
    <property type="entry name" value="GLUTATHIONE_PEROXID_3"/>
    <property type="match status" value="1"/>
</dbReference>